<evidence type="ECO:0000313" key="2">
    <source>
        <dbReference type="Proteomes" id="UP000708208"/>
    </source>
</evidence>
<gene>
    <name evidence="1" type="ORF">AFUS01_LOCUS29343</name>
</gene>
<organism evidence="1 2">
    <name type="scientific">Allacma fusca</name>
    <dbReference type="NCBI Taxonomy" id="39272"/>
    <lineage>
        <taxon>Eukaryota</taxon>
        <taxon>Metazoa</taxon>
        <taxon>Ecdysozoa</taxon>
        <taxon>Arthropoda</taxon>
        <taxon>Hexapoda</taxon>
        <taxon>Collembola</taxon>
        <taxon>Symphypleona</taxon>
        <taxon>Sminthuridae</taxon>
        <taxon>Allacma</taxon>
    </lineage>
</organism>
<dbReference type="EMBL" id="CAJVCH010432758">
    <property type="protein sequence ID" value="CAG7818865.1"/>
    <property type="molecule type" value="Genomic_DNA"/>
</dbReference>
<evidence type="ECO:0000313" key="1">
    <source>
        <dbReference type="EMBL" id="CAG7818865.1"/>
    </source>
</evidence>
<dbReference type="Proteomes" id="UP000708208">
    <property type="component" value="Unassembled WGS sequence"/>
</dbReference>
<sequence length="142" mass="16181">VPEMYEPVLERYMDNSLNITAVDNLYSTQLRLRIELKPDHFRSNGIAKVRCRASVLAPHDRDEISFGNSPHMMDNGRIDDNDLFIGSPFQQVRDHNVNSHPSGIFYEKEASFIVRSSSSMLLLSLQLILTAVTFGVYSWMSS</sequence>
<reference evidence="1" key="1">
    <citation type="submission" date="2021-06" db="EMBL/GenBank/DDBJ databases">
        <authorList>
            <person name="Hodson N. C."/>
            <person name="Mongue J. A."/>
            <person name="Jaron S. K."/>
        </authorList>
    </citation>
    <scope>NUCLEOTIDE SEQUENCE</scope>
</reference>
<name>A0A8J2KPL0_9HEXA</name>
<feature type="non-terminal residue" evidence="1">
    <location>
        <position position="1"/>
    </location>
</feature>
<protein>
    <submittedName>
        <fullName evidence="1">Uncharacterized protein</fullName>
    </submittedName>
</protein>
<proteinExistence type="predicted"/>
<comment type="caution">
    <text evidence="1">The sequence shown here is derived from an EMBL/GenBank/DDBJ whole genome shotgun (WGS) entry which is preliminary data.</text>
</comment>
<keyword evidence="2" id="KW-1185">Reference proteome</keyword>
<accession>A0A8J2KPL0</accession>
<dbReference type="AlphaFoldDB" id="A0A8J2KPL0"/>